<dbReference type="InterPro" id="IPR050904">
    <property type="entry name" value="Adhesion/Biosynth-related"/>
</dbReference>
<proteinExistence type="predicted"/>
<feature type="domain" description="FAS1" evidence="2">
    <location>
        <begin position="22"/>
        <end position="169"/>
    </location>
</feature>
<gene>
    <name evidence="3" type="ORF">INT43_007918</name>
</gene>
<dbReference type="Proteomes" id="UP000654370">
    <property type="component" value="Unassembled WGS sequence"/>
</dbReference>
<keyword evidence="4" id="KW-1185">Reference proteome</keyword>
<dbReference type="PANTHER" id="PTHR10900:SF77">
    <property type="entry name" value="FI19380P1"/>
    <property type="match status" value="1"/>
</dbReference>
<dbReference type="PROSITE" id="PS50213">
    <property type="entry name" value="FAS1"/>
    <property type="match status" value="2"/>
</dbReference>
<evidence type="ECO:0000313" key="3">
    <source>
        <dbReference type="EMBL" id="KAG2177261.1"/>
    </source>
</evidence>
<dbReference type="SMART" id="SM00554">
    <property type="entry name" value="FAS1"/>
    <property type="match status" value="2"/>
</dbReference>
<dbReference type="SUPFAM" id="SSF82153">
    <property type="entry name" value="FAS1 domain"/>
    <property type="match status" value="2"/>
</dbReference>
<protein>
    <recommendedName>
        <fullName evidence="2">FAS1 domain-containing protein</fullName>
    </recommendedName>
</protein>
<organism evidence="3 4">
    <name type="scientific">Mortierella isabellina</name>
    <name type="common">Filamentous fungus</name>
    <name type="synonym">Umbelopsis isabellina</name>
    <dbReference type="NCBI Taxonomy" id="91625"/>
    <lineage>
        <taxon>Eukaryota</taxon>
        <taxon>Fungi</taxon>
        <taxon>Fungi incertae sedis</taxon>
        <taxon>Mucoromycota</taxon>
        <taxon>Mucoromycotina</taxon>
        <taxon>Umbelopsidomycetes</taxon>
        <taxon>Umbelopsidales</taxon>
        <taxon>Umbelopsidaceae</taxon>
        <taxon>Umbelopsis</taxon>
    </lineage>
</organism>
<evidence type="ECO:0000256" key="1">
    <source>
        <dbReference type="SAM" id="SignalP"/>
    </source>
</evidence>
<reference evidence="3" key="1">
    <citation type="submission" date="2020-12" db="EMBL/GenBank/DDBJ databases">
        <title>Metabolic potential, ecology and presence of endohyphal bacteria is reflected in genomic diversity of Mucoromycotina.</title>
        <authorList>
            <person name="Muszewska A."/>
            <person name="Okrasinska A."/>
            <person name="Steczkiewicz K."/>
            <person name="Drgas O."/>
            <person name="Orlowska M."/>
            <person name="Perlinska-Lenart U."/>
            <person name="Aleksandrzak-Piekarczyk T."/>
            <person name="Szatraj K."/>
            <person name="Zielenkiewicz U."/>
            <person name="Pilsyk S."/>
            <person name="Malc E."/>
            <person name="Mieczkowski P."/>
            <person name="Kruszewska J.S."/>
            <person name="Biernat P."/>
            <person name="Pawlowska J."/>
        </authorList>
    </citation>
    <scope>NUCLEOTIDE SEQUENCE</scope>
    <source>
        <strain evidence="3">WA0000067209</strain>
    </source>
</reference>
<keyword evidence="1" id="KW-0732">Signal</keyword>
<feature type="signal peptide" evidence="1">
    <location>
        <begin position="1"/>
        <end position="19"/>
    </location>
</feature>
<dbReference type="AlphaFoldDB" id="A0A8H7U9G1"/>
<accession>A0A8H7U9G1</accession>
<dbReference type="InterPro" id="IPR036378">
    <property type="entry name" value="FAS1_dom_sf"/>
</dbReference>
<evidence type="ECO:0000259" key="2">
    <source>
        <dbReference type="PROSITE" id="PS50213"/>
    </source>
</evidence>
<sequence length="357" mass="36858">MHFKIAALATAALAGSALAQSGNSITDLIGSNSDLSTLAALLTNGTFGNFSSITTTLSNSTNGNWTIFAPSNSAFEGVQITNNTDLSSILSYHIVNGTHEASSFNSGANIVATNLTNSTYDMFPSGGVPVNVMVSGKNVAVYHGVDYANVTSADNSASNGVVHIINAVLMPPMSVNNTALQAKLDKFVNALNSTNSTDGINSKKGITIFAPNDDAFSSADLSKFNSSQLANILAYHVVEGLWFSSNLTNMTSPMNITTEAGSNLTIDASSASSVKLTDTSGNETAHIVKTDILTDNGVIHIIDTVLIPAVNASSVPTNSTNITNSQSGVGSLIYGNNDVSLVAVSLTVMSALFALML</sequence>
<name>A0A8H7U9G1_MORIS</name>
<dbReference type="InterPro" id="IPR000782">
    <property type="entry name" value="FAS1_domain"/>
</dbReference>
<dbReference type="Pfam" id="PF02469">
    <property type="entry name" value="Fasciclin"/>
    <property type="match status" value="2"/>
</dbReference>
<dbReference type="PANTHER" id="PTHR10900">
    <property type="entry name" value="PERIOSTIN-RELATED"/>
    <property type="match status" value="1"/>
</dbReference>
<feature type="chain" id="PRO_5034518177" description="FAS1 domain-containing protein" evidence="1">
    <location>
        <begin position="20"/>
        <end position="357"/>
    </location>
</feature>
<dbReference type="EMBL" id="JAEPQZ010000009">
    <property type="protein sequence ID" value="KAG2177261.1"/>
    <property type="molecule type" value="Genomic_DNA"/>
</dbReference>
<comment type="caution">
    <text evidence="3">The sequence shown here is derived from an EMBL/GenBank/DDBJ whole genome shotgun (WGS) entry which is preliminary data.</text>
</comment>
<dbReference type="OrthoDB" id="286301at2759"/>
<evidence type="ECO:0000313" key="4">
    <source>
        <dbReference type="Proteomes" id="UP000654370"/>
    </source>
</evidence>
<feature type="domain" description="FAS1" evidence="2">
    <location>
        <begin position="171"/>
        <end position="306"/>
    </location>
</feature>
<dbReference type="Gene3D" id="2.30.180.10">
    <property type="entry name" value="FAS1 domain"/>
    <property type="match status" value="2"/>
</dbReference>